<evidence type="ECO:0000313" key="3">
    <source>
        <dbReference type="Proteomes" id="UP000285326"/>
    </source>
</evidence>
<dbReference type="Pfam" id="PF06966">
    <property type="entry name" value="DUF1295"/>
    <property type="match status" value="1"/>
</dbReference>
<comment type="caution">
    <text evidence="2">The sequence shown here is derived from an EMBL/GenBank/DDBJ whole genome shotgun (WGS) entry which is preliminary data.</text>
</comment>
<dbReference type="Gene3D" id="1.20.120.1630">
    <property type="match status" value="1"/>
</dbReference>
<dbReference type="Proteomes" id="UP000285326">
    <property type="component" value="Unassembled WGS sequence"/>
</dbReference>
<dbReference type="EMBL" id="MCBS01022193">
    <property type="protein sequence ID" value="RKF77159.1"/>
    <property type="molecule type" value="Genomic_DNA"/>
</dbReference>
<dbReference type="InterPro" id="IPR010721">
    <property type="entry name" value="UstE-like"/>
</dbReference>
<dbReference type="GO" id="GO:0016020">
    <property type="term" value="C:membrane"/>
    <property type="evidence" value="ECO:0007669"/>
    <property type="project" value="TreeGrafter"/>
</dbReference>
<feature type="transmembrane region" description="Helical" evidence="1">
    <location>
        <begin position="12"/>
        <end position="31"/>
    </location>
</feature>
<evidence type="ECO:0000256" key="1">
    <source>
        <dbReference type="SAM" id="Phobius"/>
    </source>
</evidence>
<dbReference type="PANTHER" id="PTHR32251:SF15">
    <property type="entry name" value="3-OXO-5-ALPHA-STEROID 4-DEHYDROGENASE (DUF1295)"/>
    <property type="match status" value="1"/>
</dbReference>
<feature type="transmembrane region" description="Helical" evidence="1">
    <location>
        <begin position="193"/>
        <end position="212"/>
    </location>
</feature>
<feature type="transmembrane region" description="Helical" evidence="1">
    <location>
        <begin position="38"/>
        <end position="59"/>
    </location>
</feature>
<accession>A0A420IRH0</accession>
<keyword evidence="1" id="KW-0812">Transmembrane</keyword>
<sequence>MGAVYVFDDYYLAITLLITVCYQLFFFSIAFSLKFDKLTDFAGGTNFALLAILTLLFSGKHHTRQTVVSIFMILWALRLSMFLLFRIIKTGKDDRFDDKRDKFFPFLGFWIFQMLWVWIVSLPVTVLNSPGISQFPQPIFGTGRDIAGVILFIVGFSLESISDALKYRFRSKRSDRSAFLKNGIFSWSRHPNYFGEILLQFSIFMIAISPAASHHLKGQAFSVLYATVLGPIFLTILLMFVSGLTLAERPAARRRYEEDQNWEEYAHYLNRTSILIPFPPSLYAKLPVLLKRTLFLEFPIYVFDPEKHSNQGLS</sequence>
<proteinExistence type="predicted"/>
<keyword evidence="1" id="KW-1133">Transmembrane helix</keyword>
<feature type="transmembrane region" description="Helical" evidence="1">
    <location>
        <begin position="106"/>
        <end position="126"/>
    </location>
</feature>
<reference evidence="2 3" key="1">
    <citation type="journal article" date="2018" name="BMC Genomics">
        <title>Comparative genome analyses reveal sequence features reflecting distinct modes of host-adaptation between dicot and monocot powdery mildew.</title>
        <authorList>
            <person name="Wu Y."/>
            <person name="Ma X."/>
            <person name="Pan Z."/>
            <person name="Kale S.D."/>
            <person name="Song Y."/>
            <person name="King H."/>
            <person name="Zhang Q."/>
            <person name="Presley C."/>
            <person name="Deng X."/>
            <person name="Wei C.I."/>
            <person name="Xiao S."/>
        </authorList>
    </citation>
    <scope>NUCLEOTIDE SEQUENCE [LARGE SCALE GENOMIC DNA]</scope>
    <source>
        <strain evidence="2">UMSG1</strain>
    </source>
</reference>
<dbReference type="PANTHER" id="PTHR32251">
    <property type="entry name" value="3-OXO-5-ALPHA-STEROID 4-DEHYDROGENASE"/>
    <property type="match status" value="1"/>
</dbReference>
<gene>
    <name evidence="2" type="ORF">GcM1_221006</name>
</gene>
<name>A0A420IRH0_9PEZI</name>
<dbReference type="AlphaFoldDB" id="A0A420IRH0"/>
<keyword evidence="1" id="KW-0472">Membrane</keyword>
<feature type="transmembrane region" description="Helical" evidence="1">
    <location>
        <begin position="224"/>
        <end position="247"/>
    </location>
</feature>
<feature type="transmembrane region" description="Helical" evidence="1">
    <location>
        <begin position="65"/>
        <end position="85"/>
    </location>
</feature>
<feature type="transmembrane region" description="Helical" evidence="1">
    <location>
        <begin position="146"/>
        <end position="165"/>
    </location>
</feature>
<dbReference type="PROSITE" id="PS50244">
    <property type="entry name" value="S5A_REDUCTASE"/>
    <property type="match status" value="1"/>
</dbReference>
<evidence type="ECO:0000313" key="2">
    <source>
        <dbReference type="EMBL" id="RKF77159.1"/>
    </source>
</evidence>
<protein>
    <submittedName>
        <fullName evidence="2">Putative 3-oxo-5-alpha-steroid 4-dehydrogenase protein</fullName>
    </submittedName>
</protein>
<organism evidence="2 3">
    <name type="scientific">Golovinomyces cichoracearum</name>
    <dbReference type="NCBI Taxonomy" id="62708"/>
    <lineage>
        <taxon>Eukaryota</taxon>
        <taxon>Fungi</taxon>
        <taxon>Dikarya</taxon>
        <taxon>Ascomycota</taxon>
        <taxon>Pezizomycotina</taxon>
        <taxon>Leotiomycetes</taxon>
        <taxon>Erysiphales</taxon>
        <taxon>Erysiphaceae</taxon>
        <taxon>Golovinomyces</taxon>
    </lineage>
</organism>